<evidence type="ECO:0000313" key="1">
    <source>
        <dbReference type="EMBL" id="CAI9696285.1"/>
    </source>
</evidence>
<gene>
    <name evidence="1" type="ORF">MRATA1EN3_LOCUS7498</name>
</gene>
<protein>
    <submittedName>
        <fullName evidence="1">Uncharacterized protein</fullName>
    </submittedName>
</protein>
<dbReference type="EMBL" id="OX596100">
    <property type="protein sequence ID" value="CAI9696285.1"/>
    <property type="molecule type" value="Genomic_DNA"/>
</dbReference>
<organism evidence="1 2">
    <name type="scientific">Rangifer tarandus platyrhynchus</name>
    <name type="common">Svalbard reindeer</name>
    <dbReference type="NCBI Taxonomy" id="3082113"/>
    <lineage>
        <taxon>Eukaryota</taxon>
        <taxon>Metazoa</taxon>
        <taxon>Chordata</taxon>
        <taxon>Craniata</taxon>
        <taxon>Vertebrata</taxon>
        <taxon>Euteleostomi</taxon>
        <taxon>Mammalia</taxon>
        <taxon>Eutheria</taxon>
        <taxon>Laurasiatheria</taxon>
        <taxon>Artiodactyla</taxon>
        <taxon>Ruminantia</taxon>
        <taxon>Pecora</taxon>
        <taxon>Cervidae</taxon>
        <taxon>Odocoileinae</taxon>
        <taxon>Rangifer</taxon>
    </lineage>
</organism>
<sequence>MPGARRLPPPGVCSASARRGSSRAARVAPPPPSRPAGAFTGARTSSRRGTRGRDAPSELRLADVEAARLARETGRERRVGSRGCAGLISGERVGWEVWAVREREGGLRPARNFRPQPPWGRGWGRVGTAPGECWPRAAGNDGAPSKVSVVWSSGLLSRHDFGIFPCFLLQECCS</sequence>
<accession>A0ACB0E6N7</accession>
<name>A0ACB0E6N7_RANTA</name>
<reference evidence="1" key="1">
    <citation type="submission" date="2023-05" db="EMBL/GenBank/DDBJ databases">
        <authorList>
            <consortium name="ELIXIR-Norway"/>
        </authorList>
    </citation>
    <scope>NUCLEOTIDE SEQUENCE</scope>
</reference>
<evidence type="ECO:0000313" key="2">
    <source>
        <dbReference type="Proteomes" id="UP001162501"/>
    </source>
</evidence>
<proteinExistence type="predicted"/>
<dbReference type="Proteomes" id="UP001162501">
    <property type="component" value="Chromosome 16"/>
</dbReference>